<comment type="caution">
    <text evidence="3">The sequence shown here is derived from an EMBL/GenBank/DDBJ whole genome shotgun (WGS) entry which is preliminary data.</text>
</comment>
<dbReference type="PANTHER" id="PTHR46797">
    <property type="entry name" value="HTH-TYPE TRANSCRIPTIONAL REGULATOR"/>
    <property type="match status" value="1"/>
</dbReference>
<accession>A0ABS3AB90</accession>
<feature type="domain" description="HTH cro/C1-type" evidence="2">
    <location>
        <begin position="7"/>
        <end position="62"/>
    </location>
</feature>
<organism evidence="3 4">
    <name type="scientific">Vibrio neptunius</name>
    <dbReference type="NCBI Taxonomy" id="170651"/>
    <lineage>
        <taxon>Bacteria</taxon>
        <taxon>Pseudomonadati</taxon>
        <taxon>Pseudomonadota</taxon>
        <taxon>Gammaproteobacteria</taxon>
        <taxon>Vibrionales</taxon>
        <taxon>Vibrionaceae</taxon>
        <taxon>Vibrio</taxon>
    </lineage>
</organism>
<dbReference type="EMBL" id="JAFHLB010000068">
    <property type="protein sequence ID" value="MBN3580664.1"/>
    <property type="molecule type" value="Genomic_DNA"/>
</dbReference>
<dbReference type="Pfam" id="PF13443">
    <property type="entry name" value="HTH_26"/>
    <property type="match status" value="1"/>
</dbReference>
<dbReference type="Proteomes" id="UP000779070">
    <property type="component" value="Unassembled WGS sequence"/>
</dbReference>
<keyword evidence="1" id="KW-0238">DNA-binding</keyword>
<dbReference type="PANTHER" id="PTHR46797:SF1">
    <property type="entry name" value="METHYLPHOSPHONATE SYNTHASE"/>
    <property type="match status" value="1"/>
</dbReference>
<dbReference type="InterPro" id="IPR050807">
    <property type="entry name" value="TransReg_Diox_bact_type"/>
</dbReference>
<gene>
    <name evidence="3" type="ORF">JYA62_23935</name>
</gene>
<dbReference type="SUPFAM" id="SSF47413">
    <property type="entry name" value="lambda repressor-like DNA-binding domains"/>
    <property type="match status" value="1"/>
</dbReference>
<keyword evidence="4" id="KW-1185">Reference proteome</keyword>
<dbReference type="InterPro" id="IPR010982">
    <property type="entry name" value="Lambda_DNA-bd_dom_sf"/>
</dbReference>
<dbReference type="PROSITE" id="PS50943">
    <property type="entry name" value="HTH_CROC1"/>
    <property type="match status" value="1"/>
</dbReference>
<dbReference type="InterPro" id="IPR001387">
    <property type="entry name" value="Cro/C1-type_HTH"/>
</dbReference>
<evidence type="ECO:0000313" key="4">
    <source>
        <dbReference type="Proteomes" id="UP000779070"/>
    </source>
</evidence>
<evidence type="ECO:0000259" key="2">
    <source>
        <dbReference type="PROSITE" id="PS50943"/>
    </source>
</evidence>
<dbReference type="RefSeq" id="WP_150141094.1">
    <property type="nucleotide sequence ID" value="NZ_CAWPTM010000143.1"/>
</dbReference>
<name>A0ABS3AB90_9VIBR</name>
<dbReference type="SMART" id="SM00530">
    <property type="entry name" value="HTH_XRE"/>
    <property type="match status" value="1"/>
</dbReference>
<dbReference type="Gene3D" id="1.10.260.40">
    <property type="entry name" value="lambda repressor-like DNA-binding domains"/>
    <property type="match status" value="1"/>
</dbReference>
<reference evidence="3 4" key="1">
    <citation type="submission" date="2021-02" db="EMBL/GenBank/DDBJ databases">
        <title>Draft Genome Sequences of 5 Vibrio neptunius Strains Isolated From of Bivalve Hatcheries.</title>
        <authorList>
            <person name="Galvis F."/>
            <person name="Barja J.L."/>
            <person name="Lemos M.L."/>
            <person name="Balado M."/>
        </authorList>
    </citation>
    <scope>NUCLEOTIDE SEQUENCE [LARGE SCALE GENOMIC DNA]</scope>
    <source>
        <strain evidence="3 4">PP-145.98</strain>
    </source>
</reference>
<sequence length="108" mass="12238">MRLNENIESICETRGISRKQLIERSGVSKSQMARILTGSQNNPTIETIVAIATALNCSLDQLVYGEENESSLFMQKAMERLPEERKDFIKQMIRMAIMVSSAEEVDKI</sequence>
<proteinExistence type="predicted"/>
<protein>
    <submittedName>
        <fullName evidence="3">Helix-turn-helix transcriptional regulator</fullName>
    </submittedName>
</protein>
<evidence type="ECO:0000313" key="3">
    <source>
        <dbReference type="EMBL" id="MBN3580664.1"/>
    </source>
</evidence>
<evidence type="ECO:0000256" key="1">
    <source>
        <dbReference type="ARBA" id="ARBA00023125"/>
    </source>
</evidence>
<dbReference type="CDD" id="cd00093">
    <property type="entry name" value="HTH_XRE"/>
    <property type="match status" value="1"/>
</dbReference>